<dbReference type="InterPro" id="IPR007630">
    <property type="entry name" value="RNA_pol_sigma70_r4"/>
</dbReference>
<keyword evidence="3" id="KW-1185">Reference proteome</keyword>
<dbReference type="Proteomes" id="UP000196710">
    <property type="component" value="Chromosome"/>
</dbReference>
<feature type="domain" description="RNA polymerase sigma-70 region 4" evidence="1">
    <location>
        <begin position="74"/>
        <end position="121"/>
    </location>
</feature>
<dbReference type="NCBIfam" id="TIGR02937">
    <property type="entry name" value="sigma70-ECF"/>
    <property type="match status" value="1"/>
</dbReference>
<accession>A0ABM6L6D9</accession>
<dbReference type="EMBL" id="CP021422">
    <property type="protein sequence ID" value="ASB41034.1"/>
    <property type="molecule type" value="Genomic_DNA"/>
</dbReference>
<name>A0ABM6L6D9_9FIRM</name>
<gene>
    <name evidence="2" type="ORF">ADH66_10455</name>
</gene>
<dbReference type="Pfam" id="PF04545">
    <property type="entry name" value="Sigma70_r4"/>
    <property type="match status" value="1"/>
</dbReference>
<dbReference type="InterPro" id="IPR014284">
    <property type="entry name" value="RNA_pol_sigma-70_dom"/>
</dbReference>
<sequence length="125" mass="14401">MVIMYEGEPISVPKEVAEFLEQDRKREQAEAKRDQRHLSKGDLEMVLSPKSYCLYSLDDLAIRNLRLENLRKAVACLDKTKQELIQLRYGEGLSLEKIGAIRGVSKMAVSKQLKKVHKELRSSVW</sequence>
<protein>
    <submittedName>
        <fullName evidence="2">Sigma-70 family RNA polymerase sigma factor</fullName>
    </submittedName>
</protein>
<reference evidence="3" key="1">
    <citation type="submission" date="2017-05" db="EMBL/GenBank/DDBJ databases">
        <title>Improved OligoMM genomes.</title>
        <authorList>
            <person name="Garzetti D."/>
        </authorList>
    </citation>
    <scope>NUCLEOTIDE SEQUENCE [LARGE SCALE GENOMIC DNA]</scope>
    <source>
        <strain evidence="3">KB18</strain>
    </source>
</reference>
<evidence type="ECO:0000313" key="2">
    <source>
        <dbReference type="EMBL" id="ASB41034.1"/>
    </source>
</evidence>
<dbReference type="Gene3D" id="1.10.10.10">
    <property type="entry name" value="Winged helix-like DNA-binding domain superfamily/Winged helix DNA-binding domain"/>
    <property type="match status" value="1"/>
</dbReference>
<dbReference type="InterPro" id="IPR036388">
    <property type="entry name" value="WH-like_DNA-bd_sf"/>
</dbReference>
<evidence type="ECO:0000259" key="1">
    <source>
        <dbReference type="Pfam" id="PF04545"/>
    </source>
</evidence>
<dbReference type="InterPro" id="IPR013324">
    <property type="entry name" value="RNA_pol_sigma_r3/r4-like"/>
</dbReference>
<evidence type="ECO:0000313" key="3">
    <source>
        <dbReference type="Proteomes" id="UP000196710"/>
    </source>
</evidence>
<organism evidence="2 3">
    <name type="scientific">Acutalibacter muris</name>
    <dbReference type="NCBI Taxonomy" id="1796620"/>
    <lineage>
        <taxon>Bacteria</taxon>
        <taxon>Bacillati</taxon>
        <taxon>Bacillota</taxon>
        <taxon>Clostridia</taxon>
        <taxon>Eubacteriales</taxon>
        <taxon>Acutalibacteraceae</taxon>
        <taxon>Acutalibacter</taxon>
    </lineage>
</organism>
<proteinExistence type="predicted"/>
<dbReference type="SUPFAM" id="SSF88659">
    <property type="entry name" value="Sigma3 and sigma4 domains of RNA polymerase sigma factors"/>
    <property type="match status" value="1"/>
</dbReference>